<feature type="compositionally biased region" description="Basic residues" evidence="1">
    <location>
        <begin position="554"/>
        <end position="568"/>
    </location>
</feature>
<accession>A0A481ZE59</accession>
<feature type="compositionally biased region" description="Low complexity" evidence="1">
    <location>
        <begin position="484"/>
        <end position="512"/>
    </location>
</feature>
<feature type="region of interest" description="Disordered" evidence="1">
    <location>
        <begin position="478"/>
        <end position="568"/>
    </location>
</feature>
<sequence length="568" mass="65215">MYEGNIEADELRLNNSGMSRESILLIMDVILRDIDREPLNPDKVNWNNLLYTVEYLGIGVSVDFIYPLFLTPQDRKDWYDTCELRRSYLCNYSEEEEGKLIEIHRDEIHHGEMITKKPDYNIIGKDAFKVPSYIYDSSLAEEVIMNLNHIDGLFVVGEYPLAKFDNFKRRWNNVDIFAYGPNAVDHIIEGVKICLNMFESKTGRLISDIKISAGRIIPIRSKYSIAIPINDIINETSVLIQFILIESKSPFHILNIIDIDASCIGFKISNSNRFYSLQRFIRALETGTNTTDPTRQSPTYIEKLIEHSHKGFDITVPGFNSDSLKLSPEVLKIMSTGNEDFRKQKIRELNFVGLQALVISSILRFNVSGFEMNYDYVSAPIISNTILSMDWNIHEKASPFVVGDVLNEGQREYKFVINDIFGFRFDEKVSYTPKYPLIELMEDDPQNGMIGSIHQVKTSFYGGYYNAKPEFVRKAISPRRSFRSRSPSRSSIKSSFPVKSSFSSRSSFIPSRTKPPQSSFSRTKSSTRPKPPQSSFSRTGSPPRSKPPQSSFPRKVRSKFYPRSRRPK</sequence>
<proteinExistence type="predicted"/>
<dbReference type="EMBL" id="MK500588">
    <property type="protein sequence ID" value="QBK92931.1"/>
    <property type="molecule type" value="Genomic_DNA"/>
</dbReference>
<organism evidence="2">
    <name type="scientific">Pithovirus LCPAC403</name>
    <dbReference type="NCBI Taxonomy" id="2506596"/>
    <lineage>
        <taxon>Viruses</taxon>
        <taxon>Pithoviruses</taxon>
    </lineage>
</organism>
<evidence type="ECO:0000256" key="1">
    <source>
        <dbReference type="SAM" id="MobiDB-lite"/>
    </source>
</evidence>
<name>A0A481ZE59_9VIRU</name>
<reference evidence="2" key="1">
    <citation type="journal article" date="2019" name="MBio">
        <title>Virus Genomes from Deep Sea Sediments Expand the Ocean Megavirome and Support Independent Origins of Viral Gigantism.</title>
        <authorList>
            <person name="Backstrom D."/>
            <person name="Yutin N."/>
            <person name="Jorgensen S.L."/>
            <person name="Dharamshi J."/>
            <person name="Homa F."/>
            <person name="Zaremba-Niedwiedzka K."/>
            <person name="Spang A."/>
            <person name="Wolf Y.I."/>
            <person name="Koonin E.V."/>
            <person name="Ettema T.J."/>
        </authorList>
    </citation>
    <scope>NUCLEOTIDE SEQUENCE</scope>
</reference>
<feature type="compositionally biased region" description="Polar residues" evidence="1">
    <location>
        <begin position="514"/>
        <end position="552"/>
    </location>
</feature>
<gene>
    <name evidence="2" type="ORF">LCPAC403_00650</name>
</gene>
<evidence type="ECO:0000313" key="2">
    <source>
        <dbReference type="EMBL" id="QBK92931.1"/>
    </source>
</evidence>
<protein>
    <submittedName>
        <fullName evidence="2">Ankyrin repeat protein</fullName>
    </submittedName>
</protein>